<evidence type="ECO:0000313" key="2">
    <source>
        <dbReference type="EMBL" id="PPQ82028.1"/>
    </source>
</evidence>
<dbReference type="AlphaFoldDB" id="A0A409WU32"/>
<evidence type="ECO:0000256" key="1">
    <source>
        <dbReference type="SAM" id="MobiDB-lite"/>
    </source>
</evidence>
<sequence length="103" mass="11527">MRIHRRSVVEIENYSRPTFRNILRDAALYGNMDLDVGSSFSYSDFSPASLALSISNTILGHAGFPDRAKDNIPGSIRDSSFGKSSKEAMSRRKLEEERLGKTE</sequence>
<protein>
    <submittedName>
        <fullName evidence="2">Uncharacterized protein</fullName>
    </submittedName>
</protein>
<dbReference type="EMBL" id="NHYD01003189">
    <property type="protein sequence ID" value="PPQ82028.1"/>
    <property type="molecule type" value="Genomic_DNA"/>
</dbReference>
<proteinExistence type="predicted"/>
<name>A0A409WU32_PSICY</name>
<dbReference type="InParanoid" id="A0A409WU32"/>
<evidence type="ECO:0000313" key="3">
    <source>
        <dbReference type="Proteomes" id="UP000283269"/>
    </source>
</evidence>
<reference evidence="2 3" key="1">
    <citation type="journal article" date="2018" name="Evol. Lett.">
        <title>Horizontal gene cluster transfer increased hallucinogenic mushroom diversity.</title>
        <authorList>
            <person name="Reynolds H.T."/>
            <person name="Vijayakumar V."/>
            <person name="Gluck-Thaler E."/>
            <person name="Korotkin H.B."/>
            <person name="Matheny P.B."/>
            <person name="Slot J.C."/>
        </authorList>
    </citation>
    <scope>NUCLEOTIDE SEQUENCE [LARGE SCALE GENOMIC DNA]</scope>
    <source>
        <strain evidence="2 3">2631</strain>
    </source>
</reference>
<keyword evidence="3" id="KW-1185">Reference proteome</keyword>
<gene>
    <name evidence="2" type="ORF">CVT25_014653</name>
</gene>
<feature type="region of interest" description="Disordered" evidence="1">
    <location>
        <begin position="66"/>
        <end position="103"/>
    </location>
</feature>
<dbReference type="Proteomes" id="UP000283269">
    <property type="component" value="Unassembled WGS sequence"/>
</dbReference>
<comment type="caution">
    <text evidence="2">The sequence shown here is derived from an EMBL/GenBank/DDBJ whole genome shotgun (WGS) entry which is preliminary data.</text>
</comment>
<feature type="compositionally biased region" description="Basic and acidic residues" evidence="1">
    <location>
        <begin position="84"/>
        <end position="103"/>
    </location>
</feature>
<organism evidence="2 3">
    <name type="scientific">Psilocybe cyanescens</name>
    <dbReference type="NCBI Taxonomy" id="93625"/>
    <lineage>
        <taxon>Eukaryota</taxon>
        <taxon>Fungi</taxon>
        <taxon>Dikarya</taxon>
        <taxon>Basidiomycota</taxon>
        <taxon>Agaricomycotina</taxon>
        <taxon>Agaricomycetes</taxon>
        <taxon>Agaricomycetidae</taxon>
        <taxon>Agaricales</taxon>
        <taxon>Agaricineae</taxon>
        <taxon>Strophariaceae</taxon>
        <taxon>Psilocybe</taxon>
    </lineage>
</organism>
<accession>A0A409WU32</accession>